<dbReference type="InterPro" id="IPR038732">
    <property type="entry name" value="HpyO/CreE_NAD-binding"/>
</dbReference>
<dbReference type="AlphaFoldDB" id="A0A9D2RNK6"/>
<gene>
    <name evidence="2" type="ORF">H9786_07915</name>
</gene>
<evidence type="ECO:0000313" key="3">
    <source>
        <dbReference type="Proteomes" id="UP000823823"/>
    </source>
</evidence>
<dbReference type="SUPFAM" id="SSF51905">
    <property type="entry name" value="FAD/NAD(P)-binding domain"/>
    <property type="match status" value="1"/>
</dbReference>
<organism evidence="2 3">
    <name type="scientific">Candidatus Brachybacterium merdavium</name>
    <dbReference type="NCBI Taxonomy" id="2838513"/>
    <lineage>
        <taxon>Bacteria</taxon>
        <taxon>Bacillati</taxon>
        <taxon>Actinomycetota</taxon>
        <taxon>Actinomycetes</taxon>
        <taxon>Micrococcales</taxon>
        <taxon>Dermabacteraceae</taxon>
        <taxon>Brachybacterium</taxon>
    </lineage>
</organism>
<protein>
    <submittedName>
        <fullName evidence="2">FAD/NAD(P)-binding protein</fullName>
    </submittedName>
</protein>
<dbReference type="InterPro" id="IPR036188">
    <property type="entry name" value="FAD/NAD-bd_sf"/>
</dbReference>
<reference evidence="2" key="1">
    <citation type="journal article" date="2021" name="PeerJ">
        <title>Extensive microbial diversity within the chicken gut microbiome revealed by metagenomics and culture.</title>
        <authorList>
            <person name="Gilroy R."/>
            <person name="Ravi A."/>
            <person name="Getino M."/>
            <person name="Pursley I."/>
            <person name="Horton D.L."/>
            <person name="Alikhan N.F."/>
            <person name="Baker D."/>
            <person name="Gharbi K."/>
            <person name="Hall N."/>
            <person name="Watson M."/>
            <person name="Adriaenssens E.M."/>
            <person name="Foster-Nyarko E."/>
            <person name="Jarju S."/>
            <person name="Secka A."/>
            <person name="Antonio M."/>
            <person name="Oren A."/>
            <person name="Chaudhuri R.R."/>
            <person name="La Ragione R."/>
            <person name="Hildebrand F."/>
            <person name="Pallen M.J."/>
        </authorList>
    </citation>
    <scope>NUCLEOTIDE SEQUENCE</scope>
    <source>
        <strain evidence="2">ChiHjej13B12-24818</strain>
    </source>
</reference>
<proteinExistence type="predicted"/>
<feature type="domain" description="FAD-dependent urate hydroxylase HpyO/Asp monooxygenase CreE-like FAD/NAD(P)-binding" evidence="1">
    <location>
        <begin position="10"/>
        <end position="184"/>
    </location>
</feature>
<dbReference type="PANTHER" id="PTHR40254">
    <property type="entry name" value="BLR0577 PROTEIN"/>
    <property type="match status" value="1"/>
</dbReference>
<dbReference type="Proteomes" id="UP000823823">
    <property type="component" value="Unassembled WGS sequence"/>
</dbReference>
<evidence type="ECO:0000313" key="2">
    <source>
        <dbReference type="EMBL" id="HJB10444.1"/>
    </source>
</evidence>
<dbReference type="Pfam" id="PF13454">
    <property type="entry name" value="NAD_binding_9"/>
    <property type="match status" value="1"/>
</dbReference>
<accession>A0A9D2RNK6</accession>
<dbReference type="InterPro" id="IPR052189">
    <property type="entry name" value="L-asp_N-monooxygenase_NS-form"/>
</dbReference>
<name>A0A9D2RNK6_9MICO</name>
<reference evidence="2" key="2">
    <citation type="submission" date="2021-04" db="EMBL/GenBank/DDBJ databases">
        <authorList>
            <person name="Gilroy R."/>
        </authorList>
    </citation>
    <scope>NUCLEOTIDE SEQUENCE</scope>
    <source>
        <strain evidence="2">ChiHjej13B12-24818</strain>
    </source>
</reference>
<comment type="caution">
    <text evidence="2">The sequence shown here is derived from an EMBL/GenBank/DDBJ whole genome shotgun (WGS) entry which is preliminary data.</text>
</comment>
<evidence type="ECO:0000259" key="1">
    <source>
        <dbReference type="Pfam" id="PF13454"/>
    </source>
</evidence>
<sequence>MRATEDLDAVIVGGGPRAVATALRTAARVIAAGISPARLAIVDALAVGSGATWLIDQPAQYLNNTQADATTVHPDDSTRMTGPAAPGPDLIDWARRVRADGGHPAGQWVLEEAAELTGADFPTRRLQGVYFRDQLDATIASGAVEVLEVIGRAVDLAPAGERTAVVLEDGRRLLAPTVVLAQGMVQAERTPEVSALVDFAERFDLRYAEPGMPAEREYTGLPAGETVLVRGLGANFFDVIGQLAAEWGGTLEPVAGDPHGRLRYLPSGREPHLVVGSRRGVPYRSKPEGGRSVRPFLPTWASDDWFAALEERTDVDFAAEVWPVLAREFARVYLEALTELEPAAVRGDWLSGLDAAGTAEEVDAVLDDAITAPRWTWTLEELHRPTRGEAVSPQTWAGLVQRLIADELGSLSDPWHHPRAAVNGAMGALRRRVGRLTGMGAFTGHSLARDVLGWFDGDSLALASGPPAERVRLVLALLEAGVISLLGPEMVIETEESAGRFRAASPITGSVATASVLLETRMSKGKIPQTSDPLLRALLDSGRARIHTVDGVQTHSLEATRAELGEEVLNGHNLIAADGTVDETVVVLGIPAASTQPGSAIGATPGVPSPLLAGADVAAKQILARARDRGDAQVPGLASLSAHH</sequence>
<dbReference type="EMBL" id="DWZH01000056">
    <property type="protein sequence ID" value="HJB10444.1"/>
    <property type="molecule type" value="Genomic_DNA"/>
</dbReference>
<dbReference type="PANTHER" id="PTHR40254:SF1">
    <property type="entry name" value="BLR0577 PROTEIN"/>
    <property type="match status" value="1"/>
</dbReference>